<dbReference type="AlphaFoldDB" id="A0A8S9WW97"/>
<accession>A0A8S9WW97</accession>
<dbReference type="EMBL" id="WIXP02000014">
    <property type="protein sequence ID" value="KAF6200066.1"/>
    <property type="molecule type" value="Genomic_DNA"/>
</dbReference>
<proteinExistence type="predicted"/>
<evidence type="ECO:0000313" key="1">
    <source>
        <dbReference type="EMBL" id="KAF6200066.1"/>
    </source>
</evidence>
<dbReference type="Proteomes" id="UP000466442">
    <property type="component" value="Unassembled WGS sequence"/>
</dbReference>
<name>A0A8S9WW97_APOLU</name>
<sequence>MFFFNFVPRSSPFRTKDITYDRHVKPVNERMDLLHPYHLKVYLFLSHFTHKNTTKTNTKTTSSLQSNSELLPPNFNFELRPGGFIVLSQQYCATFLLLVRDIPTARPLTTEIFIFTTKSAPSSALEIPVKSGFPLPPSSNFTHKLQIVPQITP</sequence>
<reference evidence="1" key="1">
    <citation type="journal article" date="2021" name="Mol. Ecol. Resour.">
        <title>Apolygus lucorum genome provides insights into omnivorousness and mesophyll feeding.</title>
        <authorList>
            <person name="Liu Y."/>
            <person name="Liu H."/>
            <person name="Wang H."/>
            <person name="Huang T."/>
            <person name="Liu B."/>
            <person name="Yang B."/>
            <person name="Yin L."/>
            <person name="Li B."/>
            <person name="Zhang Y."/>
            <person name="Zhang S."/>
            <person name="Jiang F."/>
            <person name="Zhang X."/>
            <person name="Ren Y."/>
            <person name="Wang B."/>
            <person name="Wang S."/>
            <person name="Lu Y."/>
            <person name="Wu K."/>
            <person name="Fan W."/>
            <person name="Wang G."/>
        </authorList>
    </citation>
    <scope>NUCLEOTIDE SEQUENCE</scope>
    <source>
        <strain evidence="1">12Hb</strain>
    </source>
</reference>
<comment type="caution">
    <text evidence="1">The sequence shown here is derived from an EMBL/GenBank/DDBJ whole genome shotgun (WGS) entry which is preliminary data.</text>
</comment>
<keyword evidence="2" id="KW-1185">Reference proteome</keyword>
<evidence type="ECO:0000313" key="2">
    <source>
        <dbReference type="Proteomes" id="UP000466442"/>
    </source>
</evidence>
<gene>
    <name evidence="1" type="ORF">GE061_006366</name>
</gene>
<organism evidence="1 2">
    <name type="scientific">Apolygus lucorum</name>
    <name type="common">Small green plant bug</name>
    <name type="synonym">Lygocoris lucorum</name>
    <dbReference type="NCBI Taxonomy" id="248454"/>
    <lineage>
        <taxon>Eukaryota</taxon>
        <taxon>Metazoa</taxon>
        <taxon>Ecdysozoa</taxon>
        <taxon>Arthropoda</taxon>
        <taxon>Hexapoda</taxon>
        <taxon>Insecta</taxon>
        <taxon>Pterygota</taxon>
        <taxon>Neoptera</taxon>
        <taxon>Paraneoptera</taxon>
        <taxon>Hemiptera</taxon>
        <taxon>Heteroptera</taxon>
        <taxon>Panheteroptera</taxon>
        <taxon>Cimicomorpha</taxon>
        <taxon>Miridae</taxon>
        <taxon>Mirini</taxon>
        <taxon>Apolygus</taxon>
    </lineage>
</organism>
<protein>
    <submittedName>
        <fullName evidence="1">Uncharacterized protein</fullName>
    </submittedName>
</protein>